<evidence type="ECO:0000313" key="3">
    <source>
        <dbReference type="Proteomes" id="UP001151760"/>
    </source>
</evidence>
<proteinExistence type="predicted"/>
<gene>
    <name evidence="2" type="ORF">Tco_0952127</name>
</gene>
<comment type="caution">
    <text evidence="2">The sequence shown here is derived from an EMBL/GenBank/DDBJ whole genome shotgun (WGS) entry which is preliminary data.</text>
</comment>
<keyword evidence="3" id="KW-1185">Reference proteome</keyword>
<reference evidence="2" key="1">
    <citation type="journal article" date="2022" name="Int. J. Mol. Sci.">
        <title>Draft Genome of Tanacetum Coccineum: Genomic Comparison of Closely Related Tanacetum-Family Plants.</title>
        <authorList>
            <person name="Yamashiro T."/>
            <person name="Shiraishi A."/>
            <person name="Nakayama K."/>
            <person name="Satake H."/>
        </authorList>
    </citation>
    <scope>NUCLEOTIDE SEQUENCE</scope>
</reference>
<feature type="region of interest" description="Disordered" evidence="1">
    <location>
        <begin position="110"/>
        <end position="132"/>
    </location>
</feature>
<dbReference type="Proteomes" id="UP001151760">
    <property type="component" value="Unassembled WGS sequence"/>
</dbReference>
<sequence length="315" mass="35004">MTYNLLKPVENRVKRLCAWGTKVLIHLLHKSLLGLLCAPNLVCKAAIKVLASFYDVMLKIRLGNTSKVWSATYSSSLTKPIQKIQVILVDILENLVKNDSIVAEHGLSSKITQSPGRSSDTSKGSENSGSFEDMVRSDCKEYSEDGSILQGREALRLLTQGTKITESLCSVKEPSYVGALNDTSTQHKNEGFQLASWAGRKPRVQFEEKYIRIKASTKTMCSDYEAIDALRSSVLGYVAYSDCKTTSMGNTKSSIHLVKNLKFFSWAKLVRILISEGSLSLLKILVMKSLAAMFTRLVMKEKLKFWTASTGLRVN</sequence>
<organism evidence="2 3">
    <name type="scientific">Tanacetum coccineum</name>
    <dbReference type="NCBI Taxonomy" id="301880"/>
    <lineage>
        <taxon>Eukaryota</taxon>
        <taxon>Viridiplantae</taxon>
        <taxon>Streptophyta</taxon>
        <taxon>Embryophyta</taxon>
        <taxon>Tracheophyta</taxon>
        <taxon>Spermatophyta</taxon>
        <taxon>Magnoliopsida</taxon>
        <taxon>eudicotyledons</taxon>
        <taxon>Gunneridae</taxon>
        <taxon>Pentapetalae</taxon>
        <taxon>asterids</taxon>
        <taxon>campanulids</taxon>
        <taxon>Asterales</taxon>
        <taxon>Asteraceae</taxon>
        <taxon>Asteroideae</taxon>
        <taxon>Anthemideae</taxon>
        <taxon>Anthemidinae</taxon>
        <taxon>Tanacetum</taxon>
    </lineage>
</organism>
<name>A0ABQ5DYH0_9ASTR</name>
<accession>A0ABQ5DYH0</accession>
<reference evidence="2" key="2">
    <citation type="submission" date="2022-01" db="EMBL/GenBank/DDBJ databases">
        <authorList>
            <person name="Yamashiro T."/>
            <person name="Shiraishi A."/>
            <person name="Satake H."/>
            <person name="Nakayama K."/>
        </authorList>
    </citation>
    <scope>NUCLEOTIDE SEQUENCE</scope>
</reference>
<protein>
    <submittedName>
        <fullName evidence="2">Uncharacterized protein</fullName>
    </submittedName>
</protein>
<dbReference type="EMBL" id="BQNB010015727">
    <property type="protein sequence ID" value="GJT43412.1"/>
    <property type="molecule type" value="Genomic_DNA"/>
</dbReference>
<evidence type="ECO:0000256" key="1">
    <source>
        <dbReference type="SAM" id="MobiDB-lite"/>
    </source>
</evidence>
<evidence type="ECO:0000313" key="2">
    <source>
        <dbReference type="EMBL" id="GJT43412.1"/>
    </source>
</evidence>
<feature type="compositionally biased region" description="Polar residues" evidence="1">
    <location>
        <begin position="110"/>
        <end position="130"/>
    </location>
</feature>